<accession>A0AAE0ETY1</accession>
<comment type="similarity">
    <text evidence="1 4">Belongs to the metallophosphoesterase superfamily. Purple acid phosphatase family.</text>
</comment>
<keyword evidence="4" id="KW-0378">Hydrolase</keyword>
<evidence type="ECO:0000256" key="4">
    <source>
        <dbReference type="RuleBase" id="RU361203"/>
    </source>
</evidence>
<dbReference type="Pfam" id="PF00149">
    <property type="entry name" value="Metallophos"/>
    <property type="match status" value="1"/>
</dbReference>
<evidence type="ECO:0000313" key="7">
    <source>
        <dbReference type="EMBL" id="KAK3240099.1"/>
    </source>
</evidence>
<evidence type="ECO:0000259" key="5">
    <source>
        <dbReference type="Pfam" id="PF00149"/>
    </source>
</evidence>
<proteinExistence type="inferred from homology"/>
<dbReference type="SUPFAM" id="SSF49363">
    <property type="entry name" value="Purple acid phosphatase, N-terminal domain"/>
    <property type="match status" value="1"/>
</dbReference>
<keyword evidence="2 4" id="KW-0732">Signal</keyword>
<dbReference type="CDD" id="cd00839">
    <property type="entry name" value="MPP_PAPs"/>
    <property type="match status" value="1"/>
</dbReference>
<dbReference type="EC" id="3.1.3.2" evidence="4"/>
<dbReference type="Gene3D" id="3.60.21.10">
    <property type="match status" value="1"/>
</dbReference>
<feature type="signal peptide" evidence="4">
    <location>
        <begin position="1"/>
        <end position="20"/>
    </location>
</feature>
<dbReference type="GO" id="GO:0003993">
    <property type="term" value="F:acid phosphatase activity"/>
    <property type="evidence" value="ECO:0007669"/>
    <property type="project" value="UniProtKB-EC"/>
</dbReference>
<evidence type="ECO:0000313" key="8">
    <source>
        <dbReference type="Proteomes" id="UP001190700"/>
    </source>
</evidence>
<feature type="domain" description="Calcineurin-like phosphoesterase" evidence="5">
    <location>
        <begin position="270"/>
        <end position="495"/>
    </location>
</feature>
<dbReference type="EMBL" id="LGRX02033742">
    <property type="protein sequence ID" value="KAK3240099.1"/>
    <property type="molecule type" value="Genomic_DNA"/>
</dbReference>
<feature type="chain" id="PRO_5041766436" description="Purple acid phosphatase" evidence="4">
    <location>
        <begin position="21"/>
        <end position="604"/>
    </location>
</feature>
<dbReference type="AlphaFoldDB" id="A0AAE0ETY1"/>
<dbReference type="InterPro" id="IPR029052">
    <property type="entry name" value="Metallo-depent_PP-like"/>
</dbReference>
<name>A0AAE0ETY1_9CHLO</name>
<organism evidence="7 8">
    <name type="scientific">Cymbomonas tetramitiformis</name>
    <dbReference type="NCBI Taxonomy" id="36881"/>
    <lineage>
        <taxon>Eukaryota</taxon>
        <taxon>Viridiplantae</taxon>
        <taxon>Chlorophyta</taxon>
        <taxon>Pyramimonadophyceae</taxon>
        <taxon>Pyramimonadales</taxon>
        <taxon>Pyramimonadaceae</taxon>
        <taxon>Cymbomonas</taxon>
    </lineage>
</organism>
<protein>
    <recommendedName>
        <fullName evidence="4">Purple acid phosphatase</fullName>
        <ecNumber evidence="4">3.1.3.2</ecNumber>
    </recommendedName>
</protein>
<dbReference type="SUPFAM" id="SSF56300">
    <property type="entry name" value="Metallo-dependent phosphatases"/>
    <property type="match status" value="1"/>
</dbReference>
<evidence type="ECO:0000256" key="2">
    <source>
        <dbReference type="ARBA" id="ARBA00022729"/>
    </source>
</evidence>
<dbReference type="PANTHER" id="PTHR45867:SF10">
    <property type="entry name" value="PURPLE ACID PHOSPHATASE"/>
    <property type="match status" value="1"/>
</dbReference>
<feature type="domain" description="Purple acid phosphatase C-terminal" evidence="6">
    <location>
        <begin position="531"/>
        <end position="598"/>
    </location>
</feature>
<evidence type="ECO:0000256" key="1">
    <source>
        <dbReference type="ARBA" id="ARBA00008723"/>
    </source>
</evidence>
<keyword evidence="8" id="KW-1185">Reference proteome</keyword>
<sequence>MPTAFVSALVLFACHGIAQGSRNPLPSATDCRALPNCHSIFGSGIIEGCGWCWDTSITLNQTHGGRHGTFEGPNDGLGKCSDWTFDSLECQKHVDCDGDVPTCEGIVGTYCGWCVGLDGGSSGKAIKGTPSGPKKGVECGEWTWDHAKCLRSDGPEQVRLSMAGNAGEIYALTWASAAAGLNSSAVFHGPSASVTLPAETTYFPATNDAGFQYIHRVLLRGSAAASIGLTPGAPCEYEVSLCTEVQCLTRGPFRFANRRDVAAPGAAPLSVLVFGDMGRYGGGQVLRALKRELGGHGPTSGTSLITDAVIHVGDFAYDLATHDGLNGDTFFQRVEPLASSVPYMVTPGNHEIQTGGDEMNVAYFAQYRNRFTMPRGMYSGSTDGSDHLRGTDMWHSWNLGPVHFVSYSSEVFFSSSNATQQRMIDWLEQDLTAANTAAARAGQPWIVTFAHRPMYCSNIDGDDCTKVGSRVRLALEGILKRHAVDVAFSAHEHSYERLFPVYDNAVAETYEQKCVHDIGCEGETRYVKPSAPVHIVTGAAGCNENSGACINPILKGRGPWSAFYLQKQGTYSYGRLTVYNGTAMRWQVVMAEQNKVVDNVLITK</sequence>
<evidence type="ECO:0000259" key="6">
    <source>
        <dbReference type="Pfam" id="PF14008"/>
    </source>
</evidence>
<comment type="catalytic activity">
    <reaction evidence="4">
        <text>a phosphate monoester + H2O = an alcohol + phosphate</text>
        <dbReference type="Rhea" id="RHEA:15017"/>
        <dbReference type="ChEBI" id="CHEBI:15377"/>
        <dbReference type="ChEBI" id="CHEBI:30879"/>
        <dbReference type="ChEBI" id="CHEBI:43474"/>
        <dbReference type="ChEBI" id="CHEBI:67140"/>
        <dbReference type="EC" id="3.1.3.2"/>
    </reaction>
</comment>
<dbReference type="InterPro" id="IPR025733">
    <property type="entry name" value="PAPs_C"/>
</dbReference>
<dbReference type="GO" id="GO:0046872">
    <property type="term" value="F:metal ion binding"/>
    <property type="evidence" value="ECO:0007669"/>
    <property type="project" value="InterPro"/>
</dbReference>
<dbReference type="Pfam" id="PF14008">
    <property type="entry name" value="Metallophos_C"/>
    <property type="match status" value="1"/>
</dbReference>
<keyword evidence="3" id="KW-0325">Glycoprotein</keyword>
<evidence type="ECO:0000256" key="3">
    <source>
        <dbReference type="ARBA" id="ARBA00023180"/>
    </source>
</evidence>
<dbReference type="InterPro" id="IPR004843">
    <property type="entry name" value="Calcineurin-like_PHP"/>
</dbReference>
<reference evidence="7 8" key="1">
    <citation type="journal article" date="2015" name="Genome Biol. Evol.">
        <title>Comparative Genomics of a Bacterivorous Green Alga Reveals Evolutionary Causalities and Consequences of Phago-Mixotrophic Mode of Nutrition.</title>
        <authorList>
            <person name="Burns J.A."/>
            <person name="Paasch A."/>
            <person name="Narechania A."/>
            <person name="Kim E."/>
        </authorList>
    </citation>
    <scope>NUCLEOTIDE SEQUENCE [LARGE SCALE GENOMIC DNA]</scope>
    <source>
        <strain evidence="7 8">PLY_AMNH</strain>
    </source>
</reference>
<gene>
    <name evidence="7" type="ORF">CYMTET_50030</name>
</gene>
<dbReference type="InterPro" id="IPR008963">
    <property type="entry name" value="Purple_acid_Pase-like_N"/>
</dbReference>
<dbReference type="PANTHER" id="PTHR45867">
    <property type="entry name" value="PURPLE ACID PHOSPHATASE"/>
    <property type="match status" value="1"/>
</dbReference>
<dbReference type="InterPro" id="IPR041792">
    <property type="entry name" value="MPP_PAP"/>
</dbReference>
<dbReference type="Proteomes" id="UP001190700">
    <property type="component" value="Unassembled WGS sequence"/>
</dbReference>
<comment type="caution">
    <text evidence="7">The sequence shown here is derived from an EMBL/GenBank/DDBJ whole genome shotgun (WGS) entry which is preliminary data.</text>
</comment>